<sequence length="55" mass="5549">MVTLMQAGEAITDGGVVVLVIGGNPFDGLGSVVPTWSPMGLAAFVNTSSALSAWR</sequence>
<keyword evidence="2" id="KW-1185">Reference proteome</keyword>
<reference evidence="1 2" key="1">
    <citation type="submission" date="2023-09" db="EMBL/GenBank/DDBJ databases">
        <title>Complete genome of Streptomyces roseicoloratus T14.</title>
        <authorList>
            <person name="Bashizi T."/>
            <person name="Kim M.-J."/>
            <person name="Lee G."/>
            <person name="Tagele S.B."/>
            <person name="Shin J.-H."/>
        </authorList>
    </citation>
    <scope>NUCLEOTIDE SEQUENCE [LARGE SCALE GENOMIC DNA]</scope>
    <source>
        <strain evidence="1 2">T14</strain>
    </source>
</reference>
<dbReference type="EMBL" id="CP133762">
    <property type="protein sequence ID" value="WMX49132.1"/>
    <property type="molecule type" value="Genomic_DNA"/>
</dbReference>
<accession>A0ABY9S3U5</accession>
<gene>
    <name evidence="1" type="ORF">RGF97_00120</name>
</gene>
<evidence type="ECO:0000313" key="2">
    <source>
        <dbReference type="Proteomes" id="UP001250858"/>
    </source>
</evidence>
<evidence type="ECO:0000313" key="1">
    <source>
        <dbReference type="EMBL" id="WMX49132.1"/>
    </source>
</evidence>
<protein>
    <recommendedName>
        <fullName evidence="3">Glycoside hydrolase family 3 C-terminal domain-containing protein</fullName>
    </recommendedName>
</protein>
<dbReference type="Proteomes" id="UP001250858">
    <property type="component" value="Chromosome"/>
</dbReference>
<evidence type="ECO:0008006" key="3">
    <source>
        <dbReference type="Google" id="ProtNLM"/>
    </source>
</evidence>
<proteinExistence type="predicted"/>
<organism evidence="1 2">
    <name type="scientific">Streptomyces roseicoloratus</name>
    <dbReference type="NCBI Taxonomy" id="2508722"/>
    <lineage>
        <taxon>Bacteria</taxon>
        <taxon>Bacillati</taxon>
        <taxon>Actinomycetota</taxon>
        <taxon>Actinomycetes</taxon>
        <taxon>Kitasatosporales</taxon>
        <taxon>Streptomycetaceae</taxon>
        <taxon>Streptomyces</taxon>
    </lineage>
</organism>
<name>A0ABY9S3U5_9ACTN</name>